<keyword evidence="2" id="KW-1133">Transmembrane helix</keyword>
<dbReference type="AlphaFoldDB" id="A0A8I1MT25"/>
<reference evidence="4" key="1">
    <citation type="submission" date="2021-02" db="EMBL/GenBank/DDBJ databases">
        <title>Thiocyanate and organic carbon inputs drive convergent selection for specific autotrophic Afipia and Thiobacillus strains within complex microbiomes.</title>
        <authorList>
            <person name="Huddy R.J."/>
            <person name="Sachdeva R."/>
            <person name="Kadzinga F."/>
            <person name="Kantor R.S."/>
            <person name="Harrison S.T.L."/>
            <person name="Banfield J.F."/>
        </authorList>
    </citation>
    <scope>NUCLEOTIDE SEQUENCE</scope>
    <source>
        <strain evidence="4">SCN18_13_7_16_R3_B_64_19</strain>
    </source>
</reference>
<dbReference type="InterPro" id="IPR059113">
    <property type="entry name" value="Znf_ribbon"/>
</dbReference>
<evidence type="ECO:0000313" key="5">
    <source>
        <dbReference type="Proteomes" id="UP000664800"/>
    </source>
</evidence>
<feature type="transmembrane region" description="Helical" evidence="2">
    <location>
        <begin position="269"/>
        <end position="295"/>
    </location>
</feature>
<organism evidence="4 5">
    <name type="scientific">Thiomonas arsenitoxydans (strain DSM 22701 / CIP 110005 / 3As)</name>
    <dbReference type="NCBI Taxonomy" id="426114"/>
    <lineage>
        <taxon>Bacteria</taxon>
        <taxon>Pseudomonadati</taxon>
        <taxon>Pseudomonadota</taxon>
        <taxon>Betaproteobacteria</taxon>
        <taxon>Burkholderiales</taxon>
        <taxon>Thiomonas</taxon>
    </lineage>
</organism>
<comment type="caution">
    <text evidence="4">The sequence shown here is derived from an EMBL/GenBank/DDBJ whole genome shotgun (WGS) entry which is preliminary data.</text>
</comment>
<keyword evidence="2" id="KW-0472">Membrane</keyword>
<dbReference type="EMBL" id="JAFKMR010000011">
    <property type="protein sequence ID" value="MBN8743261.1"/>
    <property type="molecule type" value="Genomic_DNA"/>
</dbReference>
<feature type="transmembrane region" description="Helical" evidence="2">
    <location>
        <begin position="191"/>
        <end position="216"/>
    </location>
</feature>
<proteinExistence type="predicted"/>
<feature type="region of interest" description="Disordered" evidence="1">
    <location>
        <begin position="324"/>
        <end position="371"/>
    </location>
</feature>
<name>A0A8I1MT25_THIA3</name>
<dbReference type="RefSeq" id="WP_276727806.1">
    <property type="nucleotide sequence ID" value="NZ_JAFKMR010000011.1"/>
</dbReference>
<feature type="transmembrane region" description="Helical" evidence="2">
    <location>
        <begin position="166"/>
        <end position="185"/>
    </location>
</feature>
<feature type="transmembrane region" description="Helical" evidence="2">
    <location>
        <begin position="136"/>
        <end position="159"/>
    </location>
</feature>
<keyword evidence="2" id="KW-0812">Transmembrane</keyword>
<accession>A0A8I1MT25</accession>
<feature type="transmembrane region" description="Helical" evidence="2">
    <location>
        <begin position="223"/>
        <end position="249"/>
    </location>
</feature>
<protein>
    <submittedName>
        <fullName evidence="4">Zinc ribbon domain-containing protein</fullName>
    </submittedName>
</protein>
<feature type="domain" description="Putative zinc-ribbon" evidence="3">
    <location>
        <begin position="367"/>
        <end position="391"/>
    </location>
</feature>
<feature type="transmembrane region" description="Helical" evidence="2">
    <location>
        <begin position="24"/>
        <end position="47"/>
    </location>
</feature>
<dbReference type="Proteomes" id="UP000664800">
    <property type="component" value="Unassembled WGS sequence"/>
</dbReference>
<sequence>MTVKTTNNLGVLLRSYEALHNWRALAMLAGSFVLGGLAISGGAAAGMSSGSAAVSMLMGLLGAIIIIVGMNASGLMLVDQAYDQPIRGFAPAFLGGVQAALYVIGLLILLGLGFGVILLAAYLLSLFGRIPGIGGFLGFLLGGPLVVVVALAYAVLLLAGPLMIAAVWHGEGFIASLSRAVGIVTQRPLEVFMHFLVLGLLVFPAVAFIFAVVFVGSMFVGGFFAAGSFGGMGMGGFGGMGGMGGFGGFGGMRGMEGVALGGAGMGGAGLSIGLVWFLAWSVVSLIYVLGMIFVYRAVSEGVESAGSEQIGQKLAQFKQKLDDYKPRPAPVAPPPPAPSVPPPPAAPPAEPSAPSPEPTSTAQSADTTHCPACGAAVQPDDVFCGSCGHRLK</sequence>
<evidence type="ECO:0000256" key="2">
    <source>
        <dbReference type="SAM" id="Phobius"/>
    </source>
</evidence>
<feature type="compositionally biased region" description="Pro residues" evidence="1">
    <location>
        <begin position="327"/>
        <end position="357"/>
    </location>
</feature>
<evidence type="ECO:0000313" key="4">
    <source>
        <dbReference type="EMBL" id="MBN8743261.1"/>
    </source>
</evidence>
<dbReference type="Pfam" id="PF13248">
    <property type="entry name" value="Zn_ribbon_3"/>
    <property type="match status" value="1"/>
</dbReference>
<gene>
    <name evidence="4" type="ORF">J0I24_03040</name>
</gene>
<evidence type="ECO:0000256" key="1">
    <source>
        <dbReference type="SAM" id="MobiDB-lite"/>
    </source>
</evidence>
<evidence type="ECO:0000259" key="3">
    <source>
        <dbReference type="Pfam" id="PF13248"/>
    </source>
</evidence>
<feature type="transmembrane region" description="Helical" evidence="2">
    <location>
        <begin position="99"/>
        <end position="124"/>
    </location>
</feature>
<feature type="transmembrane region" description="Helical" evidence="2">
    <location>
        <begin position="53"/>
        <end position="78"/>
    </location>
</feature>